<protein>
    <submittedName>
        <fullName evidence="2">Putative secreted protein</fullName>
    </submittedName>
</protein>
<keyword evidence="1" id="KW-0472">Membrane</keyword>
<sequence>MQSLSFVVHIFKIINALAICICMFRLWLMSKHSSKKKTLQLLYSISQTLHILHVILEVNLHLHSAV</sequence>
<keyword evidence="1" id="KW-1133">Transmembrane helix</keyword>
<name>A0A023G2Q3_AMBTT</name>
<feature type="transmembrane region" description="Helical" evidence="1">
    <location>
        <begin position="6"/>
        <end position="28"/>
    </location>
</feature>
<accession>A0A023G2Q3</accession>
<reference evidence="2" key="1">
    <citation type="submission" date="2014-03" db="EMBL/GenBank/DDBJ databases">
        <title>The sialotranscriptome of Amblyomma triste, Amblyomma parvum and Amblyomma cajennense ticks, uncovered by 454-based RNA-seq.</title>
        <authorList>
            <person name="Garcia G.R."/>
            <person name="Gardinassi L.G."/>
            <person name="Ribeiro J.M."/>
            <person name="Anatriello E."/>
            <person name="Ferreira B.R."/>
            <person name="Moreira H.N."/>
            <person name="Mafra C."/>
            <person name="Olegario M.M."/>
            <person name="Szabo P.J."/>
            <person name="Miranda-Santos I.K."/>
            <person name="Maruyama S.R."/>
        </authorList>
    </citation>
    <scope>NUCLEOTIDE SEQUENCE</scope>
    <source>
        <strain evidence="2">Mato Grasso do Sul</strain>
        <tissue evidence="2">Salivary glands</tissue>
    </source>
</reference>
<dbReference type="EMBL" id="GBBM01008095">
    <property type="protein sequence ID" value="JAC27323.1"/>
    <property type="molecule type" value="mRNA"/>
</dbReference>
<evidence type="ECO:0000256" key="1">
    <source>
        <dbReference type="SAM" id="Phobius"/>
    </source>
</evidence>
<evidence type="ECO:0000313" key="2">
    <source>
        <dbReference type="EMBL" id="JAC27323.1"/>
    </source>
</evidence>
<organism evidence="2">
    <name type="scientific">Amblyomma triste</name>
    <name type="common">Neotropical tick</name>
    <dbReference type="NCBI Taxonomy" id="251400"/>
    <lineage>
        <taxon>Eukaryota</taxon>
        <taxon>Metazoa</taxon>
        <taxon>Ecdysozoa</taxon>
        <taxon>Arthropoda</taxon>
        <taxon>Chelicerata</taxon>
        <taxon>Arachnida</taxon>
        <taxon>Acari</taxon>
        <taxon>Parasitiformes</taxon>
        <taxon>Ixodida</taxon>
        <taxon>Ixodoidea</taxon>
        <taxon>Ixodidae</taxon>
        <taxon>Amblyomminae</taxon>
        <taxon>Amblyomma</taxon>
    </lineage>
</organism>
<keyword evidence="1" id="KW-0812">Transmembrane</keyword>
<proteinExistence type="evidence at transcript level"/>
<dbReference type="AlphaFoldDB" id="A0A023G2Q3"/>